<evidence type="ECO:0000313" key="1">
    <source>
        <dbReference type="EMBL" id="PKR78774.1"/>
    </source>
</evidence>
<dbReference type="RefSeq" id="WP_101330518.1">
    <property type="nucleotide sequence ID" value="NZ_PJNH01000001.1"/>
</dbReference>
<proteinExistence type="predicted"/>
<evidence type="ECO:0000313" key="2">
    <source>
        <dbReference type="Proteomes" id="UP000243524"/>
    </source>
</evidence>
<dbReference type="OrthoDB" id="2615630at2"/>
<keyword evidence="2" id="KW-1185">Reference proteome</keyword>
<dbReference type="AlphaFoldDB" id="A0A2I0QWT3"/>
<dbReference type="PROSITE" id="PS51257">
    <property type="entry name" value="PROKAR_LIPOPROTEIN"/>
    <property type="match status" value="1"/>
</dbReference>
<comment type="caution">
    <text evidence="1">The sequence shown here is derived from an EMBL/GenBank/DDBJ whole genome shotgun (WGS) entry which is preliminary data.</text>
</comment>
<accession>A0A2I0QWT3</accession>
<sequence>MGKISLVSIILLFLIVGCSQQPDIDISSTIGKSEDYFRQLEEIETTASAFDGKKDVKFRIMVEGTPTEEEANILFNEILDRFKEYSNHQEIWAYYNGYFNIKNYDDGIIYEATKVIDEELKVVSK</sequence>
<reference evidence="1 2" key="1">
    <citation type="submission" date="2017-06" db="EMBL/GenBank/DDBJ databases">
        <title>the draft geome sequence of Illustriluteabacillus marina B3227.</title>
        <authorList>
            <person name="He R.-H."/>
            <person name="Du Z.-J."/>
        </authorList>
    </citation>
    <scope>NUCLEOTIDE SEQUENCE [LARGE SCALE GENOMIC DNA]</scope>
    <source>
        <strain evidence="1 2">B3227</strain>
    </source>
</reference>
<dbReference type="EMBL" id="PJNH01000001">
    <property type="protein sequence ID" value="PKR78774.1"/>
    <property type="molecule type" value="Genomic_DNA"/>
</dbReference>
<dbReference type="Proteomes" id="UP000243524">
    <property type="component" value="Unassembled WGS sequence"/>
</dbReference>
<organism evidence="1 2">
    <name type="scientific">Halalkalibacillus sediminis</name>
    <dbReference type="NCBI Taxonomy" id="2018042"/>
    <lineage>
        <taxon>Bacteria</taxon>
        <taxon>Bacillati</taxon>
        <taxon>Bacillota</taxon>
        <taxon>Bacilli</taxon>
        <taxon>Bacillales</taxon>
        <taxon>Bacillaceae</taxon>
        <taxon>Halalkalibacillus</taxon>
    </lineage>
</organism>
<gene>
    <name evidence="1" type="ORF">CEY16_03195</name>
</gene>
<protein>
    <submittedName>
        <fullName evidence="1">Uncharacterized protein</fullName>
    </submittedName>
</protein>
<name>A0A2I0QWT3_9BACI</name>